<dbReference type="Proteomes" id="UP000291020">
    <property type="component" value="Unassembled WGS sequence"/>
</dbReference>
<protein>
    <recommendedName>
        <fullName evidence="1">Paraneoplastic antigen Ma-like N-terminal domain-containing protein</fullName>
    </recommendedName>
</protein>
<dbReference type="Pfam" id="PF20846">
    <property type="entry name" value="PNMA_N"/>
    <property type="match status" value="1"/>
</dbReference>
<sequence length="105" mass="11735">MKDPLSKTQVCIMALHLLEDLCKGMNIDPRNCLLVMGVLEAFDEGSIEPILRASTEYLHKRKMRGRIFVREEGAFAVLCELPSAVDPLQFERMPQGISGAPATFQ</sequence>
<reference evidence="2" key="3">
    <citation type="submission" date="2025-09" db="UniProtKB">
        <authorList>
            <consortium name="Ensembl"/>
        </authorList>
    </citation>
    <scope>IDENTIFICATION</scope>
</reference>
<dbReference type="STRING" id="38772.ENSGAGP00000026411"/>
<dbReference type="InterPro" id="IPR048271">
    <property type="entry name" value="PNMA_N"/>
</dbReference>
<reference evidence="2" key="2">
    <citation type="submission" date="2025-08" db="UniProtKB">
        <authorList>
            <consortium name="Ensembl"/>
        </authorList>
    </citation>
    <scope>IDENTIFICATION</scope>
</reference>
<evidence type="ECO:0000313" key="3">
    <source>
        <dbReference type="Proteomes" id="UP000291020"/>
    </source>
</evidence>
<dbReference type="PANTHER" id="PTHR23095:SF18">
    <property type="entry name" value="ZINC FINGER CCHC DOMAIN-CONTAINING PROTEIN 12"/>
    <property type="match status" value="1"/>
</dbReference>
<dbReference type="AlphaFoldDB" id="A0A452IG13"/>
<accession>A0A452IG13</accession>
<organism evidence="2 3">
    <name type="scientific">Gopherus agassizii</name>
    <name type="common">Agassiz's desert tortoise</name>
    <dbReference type="NCBI Taxonomy" id="38772"/>
    <lineage>
        <taxon>Eukaryota</taxon>
        <taxon>Metazoa</taxon>
        <taxon>Chordata</taxon>
        <taxon>Craniata</taxon>
        <taxon>Vertebrata</taxon>
        <taxon>Euteleostomi</taxon>
        <taxon>Archelosauria</taxon>
        <taxon>Testudinata</taxon>
        <taxon>Testudines</taxon>
        <taxon>Cryptodira</taxon>
        <taxon>Durocryptodira</taxon>
        <taxon>Testudinoidea</taxon>
        <taxon>Testudinidae</taxon>
        <taxon>Gopherus</taxon>
    </lineage>
</organism>
<dbReference type="InterPro" id="IPR026523">
    <property type="entry name" value="PNMA"/>
</dbReference>
<name>A0A452IG13_9SAUR</name>
<reference evidence="3" key="1">
    <citation type="journal article" date="2017" name="PLoS ONE">
        <title>The Agassiz's desert tortoise genome provides a resource for the conservation of a threatened species.</title>
        <authorList>
            <person name="Tollis M."/>
            <person name="DeNardo D.F."/>
            <person name="Cornelius J.A."/>
            <person name="Dolby G.A."/>
            <person name="Edwards T."/>
            <person name="Henen B.T."/>
            <person name="Karl A.E."/>
            <person name="Murphy R.W."/>
            <person name="Kusumi K."/>
        </authorList>
    </citation>
    <scope>NUCLEOTIDE SEQUENCE [LARGE SCALE GENOMIC DNA]</scope>
</reference>
<evidence type="ECO:0000313" key="2">
    <source>
        <dbReference type="Ensembl" id="ENSGAGP00000026411.1"/>
    </source>
</evidence>
<dbReference type="GO" id="GO:0005634">
    <property type="term" value="C:nucleus"/>
    <property type="evidence" value="ECO:0007669"/>
    <property type="project" value="TreeGrafter"/>
</dbReference>
<evidence type="ECO:0000259" key="1">
    <source>
        <dbReference type="Pfam" id="PF20846"/>
    </source>
</evidence>
<dbReference type="Ensembl" id="ENSGAGT00000030023.1">
    <property type="protein sequence ID" value="ENSGAGP00000026411.1"/>
    <property type="gene ID" value="ENSGAGG00000019251.1"/>
</dbReference>
<dbReference type="PANTHER" id="PTHR23095">
    <property type="entry name" value="PARANEOPLASTIC ANTIGEN"/>
    <property type="match status" value="1"/>
</dbReference>
<feature type="domain" description="Paraneoplastic antigen Ma-like N-terminal" evidence="1">
    <location>
        <begin position="13"/>
        <end position="100"/>
    </location>
</feature>
<proteinExistence type="predicted"/>
<keyword evidence="3" id="KW-1185">Reference proteome</keyword>